<dbReference type="InterPro" id="IPR035969">
    <property type="entry name" value="Rab-GAP_TBC_sf"/>
</dbReference>
<keyword evidence="4" id="KW-1185">Reference proteome</keyword>
<dbReference type="AlphaFoldDB" id="R7S8B0"/>
<feature type="compositionally biased region" description="Low complexity" evidence="1">
    <location>
        <begin position="266"/>
        <end position="280"/>
    </location>
</feature>
<dbReference type="Gene3D" id="1.10.472.80">
    <property type="entry name" value="Ypt/Rab-GAP domain of gyp1p, domain 3"/>
    <property type="match status" value="1"/>
</dbReference>
<feature type="region of interest" description="Disordered" evidence="1">
    <location>
        <begin position="237"/>
        <end position="350"/>
    </location>
</feature>
<name>R7S8B0_TRAVS</name>
<dbReference type="InterPro" id="IPR050302">
    <property type="entry name" value="Rab_GAP_TBC_domain"/>
</dbReference>
<reference evidence="4" key="1">
    <citation type="journal article" date="2012" name="Science">
        <title>The Paleozoic origin of enzymatic lignin decomposition reconstructed from 31 fungal genomes.</title>
        <authorList>
            <person name="Floudas D."/>
            <person name="Binder M."/>
            <person name="Riley R."/>
            <person name="Barry K."/>
            <person name="Blanchette R.A."/>
            <person name="Henrissat B."/>
            <person name="Martinez A.T."/>
            <person name="Otillar R."/>
            <person name="Spatafora J.W."/>
            <person name="Yadav J.S."/>
            <person name="Aerts A."/>
            <person name="Benoit I."/>
            <person name="Boyd A."/>
            <person name="Carlson A."/>
            <person name="Copeland A."/>
            <person name="Coutinho P.M."/>
            <person name="de Vries R.P."/>
            <person name="Ferreira P."/>
            <person name="Findley K."/>
            <person name="Foster B."/>
            <person name="Gaskell J."/>
            <person name="Glotzer D."/>
            <person name="Gorecki P."/>
            <person name="Heitman J."/>
            <person name="Hesse C."/>
            <person name="Hori C."/>
            <person name="Igarashi K."/>
            <person name="Jurgens J.A."/>
            <person name="Kallen N."/>
            <person name="Kersten P."/>
            <person name="Kohler A."/>
            <person name="Kuees U."/>
            <person name="Kumar T.K.A."/>
            <person name="Kuo A."/>
            <person name="LaButti K."/>
            <person name="Larrondo L.F."/>
            <person name="Lindquist E."/>
            <person name="Ling A."/>
            <person name="Lombard V."/>
            <person name="Lucas S."/>
            <person name="Lundell T."/>
            <person name="Martin R."/>
            <person name="McLaughlin D.J."/>
            <person name="Morgenstern I."/>
            <person name="Morin E."/>
            <person name="Murat C."/>
            <person name="Nagy L.G."/>
            <person name="Nolan M."/>
            <person name="Ohm R.A."/>
            <person name="Patyshakuliyeva A."/>
            <person name="Rokas A."/>
            <person name="Ruiz-Duenas F.J."/>
            <person name="Sabat G."/>
            <person name="Salamov A."/>
            <person name="Samejima M."/>
            <person name="Schmutz J."/>
            <person name="Slot J.C."/>
            <person name="St John F."/>
            <person name="Stenlid J."/>
            <person name="Sun H."/>
            <person name="Sun S."/>
            <person name="Syed K."/>
            <person name="Tsang A."/>
            <person name="Wiebenga A."/>
            <person name="Young D."/>
            <person name="Pisabarro A."/>
            <person name="Eastwood D.C."/>
            <person name="Martin F."/>
            <person name="Cullen D."/>
            <person name="Grigoriev I.V."/>
            <person name="Hibbett D.S."/>
        </authorList>
    </citation>
    <scope>NUCLEOTIDE SEQUENCE [LARGE SCALE GENOMIC DNA]</scope>
    <source>
        <strain evidence="4">FP-101664</strain>
    </source>
</reference>
<evidence type="ECO:0000256" key="1">
    <source>
        <dbReference type="SAM" id="MobiDB-lite"/>
    </source>
</evidence>
<evidence type="ECO:0000313" key="3">
    <source>
        <dbReference type="EMBL" id="EIW51902.1"/>
    </source>
</evidence>
<dbReference type="KEGG" id="tvs:TRAVEDRAFT_32347"/>
<feature type="compositionally biased region" description="Low complexity" evidence="1">
    <location>
        <begin position="304"/>
        <end position="314"/>
    </location>
</feature>
<accession>R7S8B0</accession>
<dbReference type="PROSITE" id="PS50086">
    <property type="entry name" value="TBC_RABGAP"/>
    <property type="match status" value="1"/>
</dbReference>
<dbReference type="OMA" id="WFDTIET"/>
<feature type="domain" description="Rab-GAP TBC" evidence="2">
    <location>
        <begin position="431"/>
        <end position="610"/>
    </location>
</feature>
<dbReference type="PANTHER" id="PTHR47219">
    <property type="entry name" value="RAB GTPASE-ACTIVATING PROTEIN 1-LIKE"/>
    <property type="match status" value="1"/>
</dbReference>
<dbReference type="EMBL" id="JH711798">
    <property type="protein sequence ID" value="EIW51902.1"/>
    <property type="molecule type" value="Genomic_DNA"/>
</dbReference>
<feature type="compositionally biased region" description="Polar residues" evidence="1">
    <location>
        <begin position="337"/>
        <end position="350"/>
    </location>
</feature>
<gene>
    <name evidence="3" type="ORF">TRAVEDRAFT_32347</name>
</gene>
<feature type="compositionally biased region" description="Low complexity" evidence="1">
    <location>
        <begin position="28"/>
        <end position="39"/>
    </location>
</feature>
<dbReference type="PANTHER" id="PTHR47219:SF9">
    <property type="entry name" value="GTPASE ACTIVATING PROTEIN AND CENTROSOME-ASSOCIATED, ISOFORM B"/>
    <property type="match status" value="1"/>
</dbReference>
<dbReference type="Proteomes" id="UP000054317">
    <property type="component" value="Unassembled WGS sequence"/>
</dbReference>
<proteinExistence type="predicted"/>
<organism evidence="3 4">
    <name type="scientific">Trametes versicolor (strain FP-101664)</name>
    <name type="common">White-rot fungus</name>
    <name type="synonym">Coriolus versicolor</name>
    <dbReference type="NCBI Taxonomy" id="717944"/>
    <lineage>
        <taxon>Eukaryota</taxon>
        <taxon>Fungi</taxon>
        <taxon>Dikarya</taxon>
        <taxon>Basidiomycota</taxon>
        <taxon>Agaricomycotina</taxon>
        <taxon>Agaricomycetes</taxon>
        <taxon>Polyporales</taxon>
        <taxon>Polyporaceae</taxon>
        <taxon>Trametes</taxon>
    </lineage>
</organism>
<dbReference type="RefSeq" id="XP_008045235.1">
    <property type="nucleotide sequence ID" value="XM_008047044.1"/>
</dbReference>
<feature type="compositionally biased region" description="Basic and acidic residues" evidence="1">
    <location>
        <begin position="71"/>
        <end position="86"/>
    </location>
</feature>
<evidence type="ECO:0000313" key="4">
    <source>
        <dbReference type="Proteomes" id="UP000054317"/>
    </source>
</evidence>
<dbReference type="Gene3D" id="1.10.8.270">
    <property type="entry name" value="putative rabgap domain of human tbc1 domain family member 14 like domains"/>
    <property type="match status" value="1"/>
</dbReference>
<feature type="region of interest" description="Disordered" evidence="1">
    <location>
        <begin position="389"/>
        <end position="416"/>
    </location>
</feature>
<dbReference type="SMART" id="SM00164">
    <property type="entry name" value="TBC"/>
    <property type="match status" value="1"/>
</dbReference>
<dbReference type="InterPro" id="IPR000195">
    <property type="entry name" value="Rab-GAP-TBC_dom"/>
</dbReference>
<dbReference type="Pfam" id="PF00566">
    <property type="entry name" value="RabGAP-TBC"/>
    <property type="match status" value="1"/>
</dbReference>
<protein>
    <submittedName>
        <fullName evidence="3">RabGAP/TBC</fullName>
    </submittedName>
</protein>
<dbReference type="OrthoDB" id="159449at2759"/>
<feature type="region of interest" description="Disordered" evidence="1">
    <location>
        <begin position="1"/>
        <end position="86"/>
    </location>
</feature>
<dbReference type="GO" id="GO:0031267">
    <property type="term" value="F:small GTPase binding"/>
    <property type="evidence" value="ECO:0007669"/>
    <property type="project" value="TreeGrafter"/>
</dbReference>
<feature type="region of interest" description="Disordered" evidence="1">
    <location>
        <begin position="136"/>
        <end position="170"/>
    </location>
</feature>
<dbReference type="GeneID" id="19413687"/>
<dbReference type="GO" id="GO:0005096">
    <property type="term" value="F:GTPase activator activity"/>
    <property type="evidence" value="ECO:0007669"/>
    <property type="project" value="TreeGrafter"/>
</dbReference>
<evidence type="ECO:0000259" key="2">
    <source>
        <dbReference type="PROSITE" id="PS50086"/>
    </source>
</evidence>
<sequence>MSPPSRVMSPPGRVTTVPPPGMQNTMSPPLQQGGPPAAGTSQPIQRANFTPAAGMARPRSRSFSGFESGNQEDRMQALARGSREEGAVRLASVKPLQITTKRSKSAMATTTTAAAQVAAPQRATVSHASSVVRGVHAPSPLSLSSNNTAAMDEPVRSPPPRALTNPLPTSHPPPAADALARVGAAGPGAPVMRALLLDQAAGFSGPGAAGGPVNVNGYAREQPMQSPLEALQESFARGANPPASPRSAGVFPKASPVLRHSRSAVLSTTSSRSEMSSPLSGTTSLSRPSIDTLHTDATSPVITSPAESISESSSVLGLKINKKNRPKDSSNHDPRSPTLSTYTSASEHTVDQETVQVQDMGFELVKPNMLMSPFAGSVDSLPIPSPIRSDGFLRTDSPAMSTTSGSSSLRIPMDLSPNESNKKIRKLVLEGVPTSVRYQVWAALADSKGKRMDGLYQRLAQREKVPAFADIERDIRESFVDRPELQDGSLAKMLQAYLCMVPNVQYSKGLALIAGQLLLQSPEEDAFWTFISLMDSHLRPYFSTSVQLEVDASLFARALEANDPASAKKVFGDMAIPPAAVCRPWFMAVFAATLQPDYLLRVWDVFLFEGVTFLFRVGLAIFAGCRRLVLQSTSPDDILNTLCHPPPTALPLNPEAFIELALSVKLKDDDVRKQRNKLEAQVKRRTQPRASPLTSTPTISLPSAPAPASRPDY</sequence>
<feature type="compositionally biased region" description="Basic and acidic residues" evidence="1">
    <location>
        <begin position="326"/>
        <end position="335"/>
    </location>
</feature>
<feature type="region of interest" description="Disordered" evidence="1">
    <location>
        <begin position="679"/>
        <end position="713"/>
    </location>
</feature>
<feature type="compositionally biased region" description="Low complexity" evidence="1">
    <location>
        <begin position="690"/>
        <end position="713"/>
    </location>
</feature>
<dbReference type="SUPFAM" id="SSF47923">
    <property type="entry name" value="Ypt/Rab-GAP domain of gyp1p"/>
    <property type="match status" value="2"/>
</dbReference>